<feature type="region of interest" description="Disordered" evidence="2">
    <location>
        <begin position="502"/>
        <end position="524"/>
    </location>
</feature>
<feature type="region of interest" description="Disordered" evidence="2">
    <location>
        <begin position="249"/>
        <end position="293"/>
    </location>
</feature>
<evidence type="ECO:0000256" key="2">
    <source>
        <dbReference type="SAM" id="MobiDB-lite"/>
    </source>
</evidence>
<evidence type="ECO:0000256" key="1">
    <source>
        <dbReference type="SAM" id="Coils"/>
    </source>
</evidence>
<accession>A0A078BCS7</accession>
<feature type="coiled-coil region" evidence="1">
    <location>
        <begin position="31"/>
        <end position="97"/>
    </location>
</feature>
<dbReference type="EMBL" id="CCKQ01019017">
    <property type="protein sequence ID" value="CDW91022.1"/>
    <property type="molecule type" value="Genomic_DNA"/>
</dbReference>
<proteinExistence type="predicted"/>
<feature type="coiled-coil region" evidence="1">
    <location>
        <begin position="130"/>
        <end position="206"/>
    </location>
</feature>
<evidence type="ECO:0000313" key="3">
    <source>
        <dbReference type="EMBL" id="CDW91022.1"/>
    </source>
</evidence>
<dbReference type="AlphaFoldDB" id="A0A078BCS7"/>
<evidence type="ECO:0000313" key="4">
    <source>
        <dbReference type="Proteomes" id="UP000039865"/>
    </source>
</evidence>
<dbReference type="OrthoDB" id="294400at2759"/>
<feature type="region of interest" description="Disordered" evidence="2">
    <location>
        <begin position="385"/>
        <end position="415"/>
    </location>
</feature>
<reference evidence="3 4" key="1">
    <citation type="submission" date="2014-06" db="EMBL/GenBank/DDBJ databases">
        <authorList>
            <person name="Swart Estienne"/>
        </authorList>
    </citation>
    <scope>NUCLEOTIDE SEQUENCE [LARGE SCALE GENOMIC DNA]</scope>
    <source>
        <strain evidence="3 4">130c</strain>
    </source>
</reference>
<feature type="coiled-coil region" evidence="1">
    <location>
        <begin position="418"/>
        <end position="452"/>
    </location>
</feature>
<sequence length="524" mass="60588">MESKTHSQYQDESSRYVDQKTAGRRLRVDGNKRTEEELRQMLRLAEVENKELKDSLRYVEIQLAKTRENYTNVCKKYEEAQEEIQKCHEQINRQTNINHAQAQQIEEMGKKMDEFVASQKEMYEKSKFKVSSYQNEIDIREEEINRLKRQIGQRDEDISNLNMRVGTISDRMRDIEEELELKSGENNRLRNQVADLEKTVQDLYVSRKGDGSFQVELDKLKADNERLILLLQNTCESEVLREAKSLNKSNMNSSFNTGSSKQKGRGASNERSRGKSAGAYQTGASNASGNQNLSNEWIPTEAVRAIQKIKEIFNGQMTETCVSQILYELNGIWRAIMRKENEAIKKKLTDQIQDLRRQLITKRAFDEEEAHKEISRLKKELQFAQKQSKSKNKYNGSAASSHTTYKENDQRESSANPLANMKQQHQKNDNNNQQLKNRITQLEKQRLNAKAVEMMGALSNSDEISSGKYGGGIRHRQDQQMTMNDEQFSGKNIFNYQQNVLPEGKGGLHGQDNMSHSFNYSDYS</sequence>
<name>A0A078BCS7_STYLE</name>
<feature type="compositionally biased region" description="Polar residues" evidence="2">
    <location>
        <begin position="282"/>
        <end position="293"/>
    </location>
</feature>
<dbReference type="InParanoid" id="A0A078BCS7"/>
<feature type="compositionally biased region" description="Polar residues" evidence="2">
    <location>
        <begin position="393"/>
        <end position="403"/>
    </location>
</feature>
<feature type="region of interest" description="Disordered" evidence="2">
    <location>
        <begin position="1"/>
        <end position="25"/>
    </location>
</feature>
<organism evidence="3 4">
    <name type="scientific">Stylonychia lemnae</name>
    <name type="common">Ciliate</name>
    <dbReference type="NCBI Taxonomy" id="5949"/>
    <lineage>
        <taxon>Eukaryota</taxon>
        <taxon>Sar</taxon>
        <taxon>Alveolata</taxon>
        <taxon>Ciliophora</taxon>
        <taxon>Intramacronucleata</taxon>
        <taxon>Spirotrichea</taxon>
        <taxon>Stichotrichia</taxon>
        <taxon>Sporadotrichida</taxon>
        <taxon>Oxytrichidae</taxon>
        <taxon>Stylonychinae</taxon>
        <taxon>Stylonychia</taxon>
    </lineage>
</organism>
<dbReference type="Proteomes" id="UP000039865">
    <property type="component" value="Unassembled WGS sequence"/>
</dbReference>
<gene>
    <name evidence="3" type="primary">Contig14166.g15093</name>
    <name evidence="3" type="ORF">STYLEM_20170</name>
</gene>
<keyword evidence="4" id="KW-1185">Reference proteome</keyword>
<feature type="compositionally biased region" description="Polar residues" evidence="2">
    <location>
        <begin position="512"/>
        <end position="524"/>
    </location>
</feature>
<protein>
    <submittedName>
        <fullName evidence="3">Uncharacterized protein</fullName>
    </submittedName>
</protein>
<feature type="compositionally biased region" description="Polar residues" evidence="2">
    <location>
        <begin position="1"/>
        <end position="11"/>
    </location>
</feature>
<feature type="compositionally biased region" description="Polar residues" evidence="2">
    <location>
        <begin position="249"/>
        <end position="261"/>
    </location>
</feature>
<keyword evidence="1" id="KW-0175">Coiled coil</keyword>